<dbReference type="EMBL" id="JQ345700">
    <property type="protein sequence ID" value="AFV70650.1"/>
    <property type="molecule type" value="Genomic_DNA"/>
</dbReference>
<dbReference type="SUPFAM" id="SSF51225">
    <property type="entry name" value="Fibre shaft of virus attachment proteins"/>
    <property type="match status" value="2"/>
</dbReference>
<organism evidence="13 14">
    <name type="scientific">Bovine adenovirus 6</name>
    <dbReference type="NCBI Taxonomy" id="111167"/>
    <lineage>
        <taxon>Viruses</taxon>
        <taxon>Varidnaviria</taxon>
        <taxon>Bamfordvirae</taxon>
        <taxon>Preplasmiviricota</taxon>
        <taxon>Polisuviricotina</taxon>
        <taxon>Pharingeaviricetes</taxon>
        <taxon>Rowavirales</taxon>
        <taxon>Adenoviridae</taxon>
        <taxon>Barthadenovirus</taxon>
        <taxon>Barthadenovirus bossextum</taxon>
        <taxon>Bovine atadenovirus E</taxon>
    </lineage>
</organism>
<dbReference type="GO" id="GO:0019028">
    <property type="term" value="C:viral capsid"/>
    <property type="evidence" value="ECO:0007669"/>
    <property type="project" value="UniProtKB-KW"/>
</dbReference>
<feature type="domain" description="Adenovirus fiber head" evidence="12">
    <location>
        <begin position="329"/>
        <end position="439"/>
    </location>
</feature>
<keyword evidence="9" id="KW-0426">Late protein</keyword>
<keyword evidence="11" id="KW-1160">Virus entry into host cell</keyword>
<dbReference type="GO" id="GO:0046718">
    <property type="term" value="P:symbiont entry into host cell"/>
    <property type="evidence" value="ECO:0007669"/>
    <property type="project" value="UniProtKB-KW"/>
</dbReference>
<evidence type="ECO:0000256" key="3">
    <source>
        <dbReference type="ARBA" id="ARBA00006685"/>
    </source>
</evidence>
<comment type="subcellular location">
    <subcellularLocation>
        <location evidence="1">Host nucleus</location>
    </subcellularLocation>
    <subcellularLocation>
        <location evidence="2">Virion</location>
    </subcellularLocation>
</comment>
<keyword evidence="6" id="KW-0945">Host-virus interaction</keyword>
<dbReference type="InterPro" id="IPR009013">
    <property type="entry name" value="Attachment_protein_shaft_sf"/>
</dbReference>
<keyword evidence="14" id="KW-1185">Reference proteome</keyword>
<evidence type="ECO:0000256" key="4">
    <source>
        <dbReference type="ARBA" id="ARBA00022561"/>
    </source>
</evidence>
<evidence type="ECO:0000256" key="9">
    <source>
        <dbReference type="ARBA" id="ARBA00022921"/>
    </source>
</evidence>
<reference evidence="13 14" key="1">
    <citation type="submission" date="2011-12" db="EMBL/GenBank/DDBJ databases">
        <title>Genome analysis of Bovine adenovirus 6 reveals a need to establish a new species: Bovine adenovirus E.</title>
        <authorList>
            <person name="Erdei N."/>
            <person name="Szathmary R."/>
            <person name="Harrach B."/>
            <person name="Benko M."/>
        </authorList>
    </citation>
    <scope>NUCLEOTIDE SEQUENCE [LARGE SCALE GENOMIC DNA]</scope>
    <source>
        <strain evidence="13">671130</strain>
    </source>
</reference>
<evidence type="ECO:0000256" key="10">
    <source>
        <dbReference type="ARBA" id="ARBA00023165"/>
    </source>
</evidence>
<dbReference type="Pfam" id="PF21583">
    <property type="entry name" value="Fiber_head_BAdV-4"/>
    <property type="match status" value="1"/>
</dbReference>
<evidence type="ECO:0000256" key="1">
    <source>
        <dbReference type="ARBA" id="ARBA00004147"/>
    </source>
</evidence>
<dbReference type="GeneID" id="14443569"/>
<dbReference type="Proteomes" id="UP000108614">
    <property type="component" value="Segment"/>
</dbReference>
<keyword evidence="8" id="KW-0946">Virion</keyword>
<evidence type="ECO:0000256" key="5">
    <source>
        <dbReference type="ARBA" id="ARBA00022562"/>
    </source>
</evidence>
<dbReference type="InterPro" id="IPR049374">
    <property type="entry name" value="Fiber_head_adenovirus"/>
</dbReference>
<dbReference type="KEGG" id="vg:14443569"/>
<dbReference type="Pfam" id="PF00608">
    <property type="entry name" value="Adeno_shaft"/>
    <property type="match status" value="4"/>
</dbReference>
<evidence type="ECO:0000259" key="12">
    <source>
        <dbReference type="Pfam" id="PF21583"/>
    </source>
</evidence>
<dbReference type="InterPro" id="IPR000939">
    <property type="entry name" value="Adenobir_fibre_prot_rpt/shaft"/>
</dbReference>
<comment type="similarity">
    <text evidence="3">Belongs to the adenoviridae fiber family.</text>
</comment>
<dbReference type="Gene3D" id="6.20.10.20">
    <property type="match status" value="1"/>
</dbReference>
<keyword evidence="7" id="KW-1161">Viral attachment to host cell</keyword>
<evidence type="ECO:0000256" key="2">
    <source>
        <dbReference type="ARBA" id="ARBA00004328"/>
    </source>
</evidence>
<dbReference type="RefSeq" id="YP_007347014.1">
    <property type="nucleotide sequence ID" value="NC_020074.1"/>
</dbReference>
<evidence type="ECO:0000256" key="7">
    <source>
        <dbReference type="ARBA" id="ARBA00022804"/>
    </source>
</evidence>
<protein>
    <submittedName>
        <fullName evidence="13">Fiber</fullName>
    </submittedName>
</protein>
<evidence type="ECO:0000256" key="6">
    <source>
        <dbReference type="ARBA" id="ARBA00022581"/>
    </source>
</evidence>
<accession>K9MNV0</accession>
<dbReference type="GO" id="GO:0042025">
    <property type="term" value="C:host cell nucleus"/>
    <property type="evidence" value="ECO:0007669"/>
    <property type="project" value="UniProtKB-SubCell"/>
</dbReference>
<evidence type="ECO:0000313" key="14">
    <source>
        <dbReference type="Proteomes" id="UP000108614"/>
    </source>
</evidence>
<evidence type="ECO:0000256" key="8">
    <source>
        <dbReference type="ARBA" id="ARBA00022844"/>
    </source>
</evidence>
<keyword evidence="5" id="KW-1048">Host nucleus</keyword>
<evidence type="ECO:0000313" key="13">
    <source>
        <dbReference type="EMBL" id="AFV70650.1"/>
    </source>
</evidence>
<keyword evidence="10" id="KW-1233">Viral attachment to host adhesion receptor</keyword>
<keyword evidence="4" id="KW-0167">Capsid protein</keyword>
<evidence type="ECO:0000256" key="11">
    <source>
        <dbReference type="ARBA" id="ARBA00023296"/>
    </source>
</evidence>
<dbReference type="GO" id="GO:0098671">
    <property type="term" value="P:adhesion receptor-mediated virion attachment to host cell"/>
    <property type="evidence" value="ECO:0007669"/>
    <property type="project" value="UniProtKB-KW"/>
</dbReference>
<sequence>MKRARWDPVYPFTEERLIPLPPFIRAGSGLESEGLILSLKFTDPITVNPAGFLTVKTGEGIQINEVGQLTSSAIVEAEAPLEKLPGSIKLNMEDVFTVDSNGKLSIILNSPFEKTAEGIKLKLANTFITNENGNLALTAPQSPLTLTPEGQLSLLRGNTLITDENGKLTLTAPESPLTFTPEGKLSLLRGNTLITDETGKLALTAPESPLTLTQEGKLSLLLGQPFTTADNVLSLKTQRPLSLSTGYLTLNLADPFIELNGKLDMQSDNTIQVENAKLGVKAVKPLENTDQGLKINLGNPFSTYNNQLAIKTAYPLTVNAAGELTTSTKQGSQVVGFMNSFIALGWQIIPSAARFIYILTCSQFLPDSEVSLIKFQADTGLRGVFALDTSFYATATQQLVDRTIKTYGVSIYKDDQDFVLIEFSSALVPNIPVSAWTASMTRL</sequence>
<dbReference type="OrthoDB" id="15424at10239"/>
<name>K9MNV0_9ADEN</name>
<proteinExistence type="inferred from homology"/>